<comment type="caution">
    <text evidence="1">The sequence shown here is derived from an EMBL/GenBank/DDBJ whole genome shotgun (WGS) entry which is preliminary data.</text>
</comment>
<dbReference type="RefSeq" id="WP_211874956.1">
    <property type="nucleotide sequence ID" value="NZ_JAAEDH010000015.1"/>
</dbReference>
<reference evidence="1" key="2">
    <citation type="journal article" date="2021" name="Syst. Appl. Microbiol.">
        <title>Roseomonas hellenica sp. nov., isolated from roots of wild-growing Alkanna tinctoria.</title>
        <authorList>
            <person name="Rat A."/>
            <person name="Naranjo H.D."/>
            <person name="Lebbe L."/>
            <person name="Cnockaert M."/>
            <person name="Krigas N."/>
            <person name="Grigoriadou K."/>
            <person name="Maloupa E."/>
            <person name="Willems A."/>
        </authorList>
    </citation>
    <scope>NUCLEOTIDE SEQUENCE</scope>
    <source>
        <strain evidence="1">LMG 28251</strain>
    </source>
</reference>
<dbReference type="Proteomes" id="UP001196068">
    <property type="component" value="Unassembled WGS sequence"/>
</dbReference>
<dbReference type="AlphaFoldDB" id="A0AAF1JYN5"/>
<gene>
    <name evidence="1" type="ORF">GXW79_13590</name>
</gene>
<evidence type="ECO:0008006" key="3">
    <source>
        <dbReference type="Google" id="ProtNLM"/>
    </source>
</evidence>
<accession>A0AAF1JYN5</accession>
<evidence type="ECO:0000313" key="1">
    <source>
        <dbReference type="EMBL" id="MBR0656110.1"/>
    </source>
</evidence>
<sequence length="474" mass="51786">MATSREERSKRLEARIADLLARVPHDGLMQLHETYRRGDLIFTCDKGVLSKALLVGQTLADGKPARFAHVALCVAPGLLVESIPPTGEHPAGGVRIVRVEDDADCRFHVMPKRRFRALRLPKMDSDRVLGAIQYYLDQTYSYRFLVRPDHAGSVFCSQFAMQVLARAGVTPPGLPEGHLVTPSTLFRAAAKAGARDLSEDYRAIAERIEGEADLRAAMATDPMRTGGLRIFDASVALQRAIEGTHASAAMLTEFIDTRSKIQALQIDAELSKVRAASPRPKGGKPVADLWNEIEGLVPAIHSALTGAAVSRPAMIEWKAGGWRSELMEPTRLPDPARSLLNLDRLAAASLQMAEERREMLRESAILVAELAAAAATGRPDALPLIQAAVTRDFETLSPFFRSLGHLTGRLVSPWAERPPSYPPEIEPMARALETTLVRLEATTLETWEALCAWLAAHKGANAAIAARIEKERSK</sequence>
<proteinExistence type="predicted"/>
<reference evidence="1" key="1">
    <citation type="submission" date="2020-01" db="EMBL/GenBank/DDBJ databases">
        <authorList>
            <person name="Rat A."/>
        </authorList>
    </citation>
    <scope>NUCLEOTIDE SEQUENCE</scope>
    <source>
        <strain evidence="1">LMG 28251</strain>
    </source>
</reference>
<dbReference type="SUPFAM" id="SSF54001">
    <property type="entry name" value="Cysteine proteinases"/>
    <property type="match status" value="1"/>
</dbReference>
<organism evidence="1 2">
    <name type="scientific">Plastoroseomonas arctica</name>
    <dbReference type="NCBI Taxonomy" id="1509237"/>
    <lineage>
        <taxon>Bacteria</taxon>
        <taxon>Pseudomonadati</taxon>
        <taxon>Pseudomonadota</taxon>
        <taxon>Alphaproteobacteria</taxon>
        <taxon>Acetobacterales</taxon>
        <taxon>Acetobacteraceae</taxon>
        <taxon>Plastoroseomonas</taxon>
    </lineage>
</organism>
<dbReference type="InterPro" id="IPR038765">
    <property type="entry name" value="Papain-like_cys_pep_sf"/>
</dbReference>
<evidence type="ECO:0000313" key="2">
    <source>
        <dbReference type="Proteomes" id="UP001196068"/>
    </source>
</evidence>
<name>A0AAF1JYN5_9PROT</name>
<keyword evidence="2" id="KW-1185">Reference proteome</keyword>
<dbReference type="EMBL" id="JAAEDH010000015">
    <property type="protein sequence ID" value="MBR0656110.1"/>
    <property type="molecule type" value="Genomic_DNA"/>
</dbReference>
<protein>
    <recommendedName>
        <fullName evidence="3">Permuted papain-like amidase enzyme, YaeF/YiiX, C92 family</fullName>
    </recommendedName>
</protein>
<dbReference type="Gene3D" id="3.90.1720.10">
    <property type="entry name" value="endopeptidase domain like (from Nostoc punctiforme)"/>
    <property type="match status" value="1"/>
</dbReference>